<dbReference type="AlphaFoldDB" id="A0A3D8I5F1"/>
<protein>
    <submittedName>
        <fullName evidence="2">Uncharacterized protein</fullName>
    </submittedName>
</protein>
<gene>
    <name evidence="2" type="ORF">CQA53_10960</name>
</gene>
<feature type="transmembrane region" description="Helical" evidence="1">
    <location>
        <begin position="39"/>
        <end position="57"/>
    </location>
</feature>
<comment type="caution">
    <text evidence="2">The sequence shown here is derived from an EMBL/GenBank/DDBJ whole genome shotgun (WGS) entry which is preliminary data.</text>
</comment>
<dbReference type="EMBL" id="NXLQ01000093">
    <property type="protein sequence ID" value="RDU60369.1"/>
    <property type="molecule type" value="Genomic_DNA"/>
</dbReference>
<evidence type="ECO:0000313" key="3">
    <source>
        <dbReference type="Proteomes" id="UP000256379"/>
    </source>
</evidence>
<evidence type="ECO:0000313" key="2">
    <source>
        <dbReference type="EMBL" id="RDU60369.1"/>
    </source>
</evidence>
<keyword evidence="3" id="KW-1185">Reference proteome</keyword>
<feature type="transmembrane region" description="Helical" evidence="1">
    <location>
        <begin position="77"/>
        <end position="100"/>
    </location>
</feature>
<name>A0A3D8I5F1_9HELI</name>
<proteinExistence type="predicted"/>
<evidence type="ECO:0000256" key="1">
    <source>
        <dbReference type="SAM" id="Phobius"/>
    </source>
</evidence>
<feature type="transmembrane region" description="Helical" evidence="1">
    <location>
        <begin position="121"/>
        <end position="154"/>
    </location>
</feature>
<organism evidence="2 3">
    <name type="scientific">Helicobacter didelphidarum</name>
    <dbReference type="NCBI Taxonomy" id="2040648"/>
    <lineage>
        <taxon>Bacteria</taxon>
        <taxon>Pseudomonadati</taxon>
        <taxon>Campylobacterota</taxon>
        <taxon>Epsilonproteobacteria</taxon>
        <taxon>Campylobacterales</taxon>
        <taxon>Helicobacteraceae</taxon>
        <taxon>Helicobacter</taxon>
    </lineage>
</organism>
<accession>A0A3D8I5F1</accession>
<reference evidence="2 3" key="1">
    <citation type="submission" date="2018-04" db="EMBL/GenBank/DDBJ databases">
        <title>Novel Campyloabacter and Helicobacter Species and Strains.</title>
        <authorList>
            <person name="Mannion A.J."/>
            <person name="Shen Z."/>
            <person name="Fox J.G."/>
        </authorList>
    </citation>
    <scope>NUCLEOTIDE SEQUENCE [LARGE SCALE GENOMIC DNA]</scope>
    <source>
        <strain evidence="2 3">MIT 17-337</strain>
    </source>
</reference>
<sequence length="155" mass="17878">MFLMDYSIPQGRYLALIVFLLYIVYSCINKYFLAFSFQYRGFWFSLFFATFTSYSITHFRLEMYRLDLSHLLFDIRAYIVISIVLSIALIILLSIFILPLKIYLKKQIPDTLKGQTLKLSIINYLVITLMIGAFLVGLGNIGEFGIILILSGLIG</sequence>
<keyword evidence="1" id="KW-1133">Transmembrane helix</keyword>
<dbReference type="RefSeq" id="WP_115543970.1">
    <property type="nucleotide sequence ID" value="NZ_NXLQ01000093.1"/>
</dbReference>
<dbReference type="Proteomes" id="UP000256379">
    <property type="component" value="Unassembled WGS sequence"/>
</dbReference>
<feature type="transmembrane region" description="Helical" evidence="1">
    <location>
        <begin position="12"/>
        <end position="32"/>
    </location>
</feature>
<keyword evidence="1" id="KW-0472">Membrane</keyword>
<keyword evidence="1" id="KW-0812">Transmembrane</keyword>